<evidence type="ECO:0000256" key="7">
    <source>
        <dbReference type="SAM" id="Phobius"/>
    </source>
</evidence>
<dbReference type="PANTHER" id="PTHR23506:SF23">
    <property type="entry name" value="GH10249P"/>
    <property type="match status" value="1"/>
</dbReference>
<feature type="transmembrane region" description="Helical" evidence="7">
    <location>
        <begin position="366"/>
        <end position="386"/>
    </location>
</feature>
<comment type="caution">
    <text evidence="9">The sequence shown here is derived from an EMBL/GenBank/DDBJ whole genome shotgun (WGS) entry which is preliminary data.</text>
</comment>
<keyword evidence="5 7" id="KW-0472">Membrane</keyword>
<dbReference type="Pfam" id="PF07690">
    <property type="entry name" value="MFS_1"/>
    <property type="match status" value="1"/>
</dbReference>
<dbReference type="EMBL" id="SIRE01000007">
    <property type="protein sequence ID" value="TBL79492.1"/>
    <property type="molecule type" value="Genomic_DNA"/>
</dbReference>
<dbReference type="InterPro" id="IPR050930">
    <property type="entry name" value="MFS_Vesicular_Transporter"/>
</dbReference>
<feature type="compositionally biased region" description="Basic and acidic residues" evidence="6">
    <location>
        <begin position="192"/>
        <end position="203"/>
    </location>
</feature>
<evidence type="ECO:0000313" key="9">
    <source>
        <dbReference type="EMBL" id="TBL79492.1"/>
    </source>
</evidence>
<keyword evidence="10" id="KW-1185">Reference proteome</keyword>
<evidence type="ECO:0000256" key="5">
    <source>
        <dbReference type="ARBA" id="ARBA00023136"/>
    </source>
</evidence>
<feature type="transmembrane region" description="Helical" evidence="7">
    <location>
        <begin position="392"/>
        <end position="411"/>
    </location>
</feature>
<dbReference type="RefSeq" id="WP_240762346.1">
    <property type="nucleotide sequence ID" value="NZ_SIRE01000007.1"/>
</dbReference>
<dbReference type="Gene3D" id="1.20.1250.20">
    <property type="entry name" value="MFS general substrate transporter like domains"/>
    <property type="match status" value="1"/>
</dbReference>
<reference evidence="9 10" key="1">
    <citation type="submission" date="2019-02" db="EMBL/GenBank/DDBJ databases">
        <title>Paenibacillus sp. nov., isolated from surface-sterilized tissue of Thalictrum simplex L.</title>
        <authorList>
            <person name="Tuo L."/>
        </authorList>
    </citation>
    <scope>NUCLEOTIDE SEQUENCE [LARGE SCALE GENOMIC DNA]</scope>
    <source>
        <strain evidence="9 10">N2SHLJ1</strain>
    </source>
</reference>
<evidence type="ECO:0000313" key="10">
    <source>
        <dbReference type="Proteomes" id="UP000293142"/>
    </source>
</evidence>
<dbReference type="Proteomes" id="UP000293142">
    <property type="component" value="Unassembled WGS sequence"/>
</dbReference>
<dbReference type="PROSITE" id="PS50850">
    <property type="entry name" value="MFS"/>
    <property type="match status" value="1"/>
</dbReference>
<feature type="transmembrane region" description="Helical" evidence="7">
    <location>
        <begin position="333"/>
        <end position="354"/>
    </location>
</feature>
<keyword evidence="2" id="KW-0813">Transport</keyword>
<dbReference type="InterPro" id="IPR011701">
    <property type="entry name" value="MFS"/>
</dbReference>
<organism evidence="9 10">
    <name type="scientific">Paenibacillus thalictri</name>
    <dbReference type="NCBI Taxonomy" id="2527873"/>
    <lineage>
        <taxon>Bacteria</taxon>
        <taxon>Bacillati</taxon>
        <taxon>Bacillota</taxon>
        <taxon>Bacilli</taxon>
        <taxon>Bacillales</taxon>
        <taxon>Paenibacillaceae</taxon>
        <taxon>Paenibacillus</taxon>
    </lineage>
</organism>
<accession>A0A4V2J4E4</accession>
<comment type="subcellular location">
    <subcellularLocation>
        <location evidence="1">Cell membrane</location>
        <topology evidence="1">Multi-pass membrane protein</topology>
    </subcellularLocation>
</comment>
<feature type="transmembrane region" description="Helical" evidence="7">
    <location>
        <begin position="151"/>
        <end position="170"/>
    </location>
</feature>
<feature type="region of interest" description="Disordered" evidence="6">
    <location>
        <begin position="184"/>
        <end position="214"/>
    </location>
</feature>
<evidence type="ECO:0000256" key="4">
    <source>
        <dbReference type="ARBA" id="ARBA00022989"/>
    </source>
</evidence>
<feature type="transmembrane region" description="Helical" evidence="7">
    <location>
        <begin position="223"/>
        <end position="244"/>
    </location>
</feature>
<keyword evidence="3 7" id="KW-0812">Transmembrane</keyword>
<sequence length="427" mass="45698">MMALVTAVCLMGDSMLYIALPVYWREVGLASLWEVGILLSVNRLVRLPLSPLIGWLYSRMDKRTGLVISVLLAFITTTSYGLLSGFAWWIVLRCLWGVSWTFLRIGAYLTIIDLSDERNRGDLMGTYNGVYRLGSLVGMLVGGVMADLFGLRPIALALGIVPLIALPLIWKHAAPQAAALGDGTGSAHAVPKHGELKPKHSESEPAPGGQTNRPAGSASVLRLLLQGGSGVVFIVMTALLVSMFCEGMLTATLSHLITVQYPTVSLAGVLIGATTVSGILQALRWGWGPWLSPWFGRRFDRTARKSRLLAAVLVGAALFLAVIPFALPFWIWVVFVIGIMLTSTILTTAIDVLVTNAASASIKVAVVTFYTLALDVGSALGPVAGYSMDIHTALWTSAAVMAALGCVWFTVSRRSGENRRAAETLSA</sequence>
<feature type="transmembrane region" description="Helical" evidence="7">
    <location>
        <begin position="66"/>
        <end position="91"/>
    </location>
</feature>
<evidence type="ECO:0000256" key="6">
    <source>
        <dbReference type="SAM" id="MobiDB-lite"/>
    </source>
</evidence>
<dbReference type="InterPro" id="IPR020846">
    <property type="entry name" value="MFS_dom"/>
</dbReference>
<feature type="transmembrane region" description="Helical" evidence="7">
    <location>
        <begin position="264"/>
        <end position="287"/>
    </location>
</feature>
<name>A0A4V2J4E4_9BACL</name>
<dbReference type="InterPro" id="IPR036259">
    <property type="entry name" value="MFS_trans_sf"/>
</dbReference>
<gene>
    <name evidence="9" type="ORF">EYB31_11320</name>
</gene>
<dbReference type="PANTHER" id="PTHR23506">
    <property type="entry name" value="GH10249P"/>
    <property type="match status" value="1"/>
</dbReference>
<feature type="transmembrane region" description="Helical" evidence="7">
    <location>
        <begin position="308"/>
        <end position="327"/>
    </location>
</feature>
<dbReference type="GO" id="GO:0022857">
    <property type="term" value="F:transmembrane transporter activity"/>
    <property type="evidence" value="ECO:0007669"/>
    <property type="project" value="InterPro"/>
</dbReference>
<feature type="domain" description="Major facilitator superfamily (MFS) profile" evidence="8">
    <location>
        <begin position="1"/>
        <end position="415"/>
    </location>
</feature>
<evidence type="ECO:0000256" key="2">
    <source>
        <dbReference type="ARBA" id="ARBA00022448"/>
    </source>
</evidence>
<protein>
    <submittedName>
        <fullName evidence="9">MFS transporter</fullName>
    </submittedName>
</protein>
<keyword evidence="4 7" id="KW-1133">Transmembrane helix</keyword>
<evidence type="ECO:0000256" key="3">
    <source>
        <dbReference type="ARBA" id="ARBA00022692"/>
    </source>
</evidence>
<proteinExistence type="predicted"/>
<evidence type="ECO:0000256" key="1">
    <source>
        <dbReference type="ARBA" id="ARBA00004651"/>
    </source>
</evidence>
<evidence type="ECO:0000259" key="8">
    <source>
        <dbReference type="PROSITE" id="PS50850"/>
    </source>
</evidence>
<dbReference type="SUPFAM" id="SSF103473">
    <property type="entry name" value="MFS general substrate transporter"/>
    <property type="match status" value="1"/>
</dbReference>
<dbReference type="AlphaFoldDB" id="A0A4V2J4E4"/>
<dbReference type="GO" id="GO:0005886">
    <property type="term" value="C:plasma membrane"/>
    <property type="evidence" value="ECO:0007669"/>
    <property type="project" value="UniProtKB-SubCell"/>
</dbReference>